<dbReference type="InterPro" id="IPR013974">
    <property type="entry name" value="SAF"/>
</dbReference>
<accession>A0ABT3JDL2</accession>
<dbReference type="PANTHER" id="PTHR36307">
    <property type="entry name" value="FLAGELLA BASAL BODY P-RING FORMATION PROTEIN FLGA"/>
    <property type="match status" value="1"/>
</dbReference>
<dbReference type="PANTHER" id="PTHR36307:SF1">
    <property type="entry name" value="FLAGELLA BASAL BODY P-RING FORMATION PROTEIN FLGA"/>
    <property type="match status" value="1"/>
</dbReference>
<dbReference type="RefSeq" id="WP_264881295.1">
    <property type="nucleotide sequence ID" value="NZ_JAPDOB010000001.1"/>
</dbReference>
<dbReference type="InterPro" id="IPR017585">
    <property type="entry name" value="SAF_FlgA"/>
</dbReference>
<evidence type="ECO:0000313" key="6">
    <source>
        <dbReference type="EMBL" id="MCW3797163.1"/>
    </source>
</evidence>
<protein>
    <recommendedName>
        <fullName evidence="4">Flagella basal body P-ring formation protein FlgA</fullName>
    </recommendedName>
</protein>
<comment type="subcellular location">
    <subcellularLocation>
        <location evidence="1 4">Periplasm</location>
    </subcellularLocation>
</comment>
<reference evidence="6 7" key="1">
    <citation type="submission" date="2022-10" db="EMBL/GenBank/DDBJ databases">
        <title>Sphingomonas sp.</title>
        <authorList>
            <person name="Jin C."/>
        </authorList>
    </citation>
    <scope>NUCLEOTIDE SEQUENCE [LARGE SCALE GENOMIC DNA]</scope>
    <source>
        <strain evidence="6 7">BN140010</strain>
    </source>
</reference>
<comment type="function">
    <text evidence="4">Involved in the assembly process of the P-ring formation. It may associate with FlgF on the rod constituting a structure essential for the P-ring assembly or may act as a modulator protein for the P-ring assembly.</text>
</comment>
<evidence type="ECO:0000256" key="4">
    <source>
        <dbReference type="RuleBase" id="RU362063"/>
    </source>
</evidence>
<keyword evidence="4" id="KW-1005">Bacterial flagellum biogenesis</keyword>
<comment type="similarity">
    <text evidence="4">Belongs to the FlgA family.</text>
</comment>
<evidence type="ECO:0000256" key="3">
    <source>
        <dbReference type="ARBA" id="ARBA00022764"/>
    </source>
</evidence>
<keyword evidence="2" id="KW-0732">Signal</keyword>
<dbReference type="NCBIfam" id="TIGR03170">
    <property type="entry name" value="flgA_cterm"/>
    <property type="match status" value="1"/>
</dbReference>
<dbReference type="Proteomes" id="UP001526246">
    <property type="component" value="Unassembled WGS sequence"/>
</dbReference>
<keyword evidence="6" id="KW-0969">Cilium</keyword>
<evidence type="ECO:0000313" key="7">
    <source>
        <dbReference type="Proteomes" id="UP001526246"/>
    </source>
</evidence>
<keyword evidence="6" id="KW-0966">Cell projection</keyword>
<dbReference type="InterPro" id="IPR039246">
    <property type="entry name" value="Flagellar_FlgA"/>
</dbReference>
<dbReference type="Gene3D" id="2.30.30.760">
    <property type="match status" value="1"/>
</dbReference>
<keyword evidence="3 4" id="KW-0574">Periplasm</keyword>
<evidence type="ECO:0000256" key="2">
    <source>
        <dbReference type="ARBA" id="ARBA00022729"/>
    </source>
</evidence>
<comment type="caution">
    <text evidence="6">The sequence shown here is derived from an EMBL/GenBank/DDBJ whole genome shotgun (WGS) entry which is preliminary data.</text>
</comment>
<keyword evidence="7" id="KW-1185">Reference proteome</keyword>
<dbReference type="Gene3D" id="3.90.1210.10">
    <property type="entry name" value="Antifreeze-like/N-acetylneuraminic acid synthase C-terminal domain"/>
    <property type="match status" value="1"/>
</dbReference>
<feature type="domain" description="SAF" evidence="5">
    <location>
        <begin position="10"/>
        <end position="69"/>
    </location>
</feature>
<keyword evidence="6" id="KW-0282">Flagellum</keyword>
<evidence type="ECO:0000256" key="1">
    <source>
        <dbReference type="ARBA" id="ARBA00004418"/>
    </source>
</evidence>
<dbReference type="CDD" id="cd11614">
    <property type="entry name" value="SAF_CpaB_FlgA_like"/>
    <property type="match status" value="1"/>
</dbReference>
<sequence length="133" mass="13728">MLALALLALAEIPVLAHDVQRGDILSAADFVLEERAGPLPPLARPDQILGQEALRRLPAGTLVRANDVAEPRLVKRGEPVTLVIASGNLRITAAGRALGDGRSGDSVRVVASATTRTLDGTVIAVGTVTLATP</sequence>
<dbReference type="Pfam" id="PF13144">
    <property type="entry name" value="ChapFlgA"/>
    <property type="match status" value="1"/>
</dbReference>
<proteinExistence type="inferred from homology"/>
<name>A0ABT3JDL2_9SPHN</name>
<organism evidence="6 7">
    <name type="scientific">Sphingomonas arvum</name>
    <dbReference type="NCBI Taxonomy" id="2992113"/>
    <lineage>
        <taxon>Bacteria</taxon>
        <taxon>Pseudomonadati</taxon>
        <taxon>Pseudomonadota</taxon>
        <taxon>Alphaproteobacteria</taxon>
        <taxon>Sphingomonadales</taxon>
        <taxon>Sphingomonadaceae</taxon>
        <taxon>Sphingomonas</taxon>
    </lineage>
</organism>
<gene>
    <name evidence="6" type="primary">flgA</name>
    <name evidence="6" type="ORF">OMW55_04990</name>
</gene>
<evidence type="ECO:0000259" key="5">
    <source>
        <dbReference type="SMART" id="SM00858"/>
    </source>
</evidence>
<dbReference type="EMBL" id="JAPDOB010000001">
    <property type="protein sequence ID" value="MCW3797163.1"/>
    <property type="molecule type" value="Genomic_DNA"/>
</dbReference>
<dbReference type="SMART" id="SM00858">
    <property type="entry name" value="SAF"/>
    <property type="match status" value="1"/>
</dbReference>